<evidence type="ECO:0000313" key="3">
    <source>
        <dbReference type="EMBL" id="CEI64250.1"/>
    </source>
</evidence>
<dbReference type="STRING" id="56646.A0A2L2TSU7"/>
<evidence type="ECO:0000256" key="1">
    <source>
        <dbReference type="ARBA" id="ARBA00023242"/>
    </source>
</evidence>
<name>A0A2L2TSU7_9HYPO</name>
<evidence type="ECO:0000256" key="2">
    <source>
        <dbReference type="SAM" id="MobiDB-lite"/>
    </source>
</evidence>
<feature type="region of interest" description="Disordered" evidence="2">
    <location>
        <begin position="166"/>
        <end position="278"/>
    </location>
</feature>
<keyword evidence="4" id="KW-1185">Reference proteome</keyword>
<dbReference type="InterPro" id="IPR001138">
    <property type="entry name" value="Zn2Cys6_DnaBD"/>
</dbReference>
<dbReference type="Proteomes" id="UP000245910">
    <property type="component" value="Chromosome I"/>
</dbReference>
<dbReference type="EMBL" id="LN649229">
    <property type="protein sequence ID" value="CEI64250.1"/>
    <property type="molecule type" value="Genomic_DNA"/>
</dbReference>
<proteinExistence type="predicted"/>
<feature type="compositionally biased region" description="Polar residues" evidence="2">
    <location>
        <begin position="236"/>
        <end position="278"/>
    </location>
</feature>
<dbReference type="AlphaFoldDB" id="A0A2L2TSU7"/>
<dbReference type="RefSeq" id="XP_025587970.1">
    <property type="nucleotide sequence ID" value="XM_025736287.1"/>
</dbReference>
<dbReference type="SUPFAM" id="SSF57701">
    <property type="entry name" value="Zn2/Cys6 DNA-binding domain"/>
    <property type="match status" value="1"/>
</dbReference>
<protein>
    <submittedName>
        <fullName evidence="3">Uncharacterized protein</fullName>
    </submittedName>
</protein>
<dbReference type="KEGG" id="fvn:FVRRES_00762"/>
<dbReference type="Gene3D" id="4.10.240.10">
    <property type="entry name" value="Zn(2)-C6 fungal-type DNA-binding domain"/>
    <property type="match status" value="1"/>
</dbReference>
<dbReference type="GeneID" id="37252406"/>
<reference evidence="4" key="1">
    <citation type="submission" date="2014-10" db="EMBL/GenBank/DDBJ databases">
        <authorList>
            <person name="King R."/>
        </authorList>
    </citation>
    <scope>NUCLEOTIDE SEQUENCE [LARGE SCALE GENOMIC DNA]</scope>
    <source>
        <strain evidence="4">A3/5</strain>
    </source>
</reference>
<accession>A0A2L2TSU7</accession>
<dbReference type="InterPro" id="IPR036864">
    <property type="entry name" value="Zn2-C6_fun-type_DNA-bd_sf"/>
</dbReference>
<dbReference type="GO" id="GO:0008270">
    <property type="term" value="F:zinc ion binding"/>
    <property type="evidence" value="ECO:0007669"/>
    <property type="project" value="InterPro"/>
</dbReference>
<dbReference type="GO" id="GO:0000981">
    <property type="term" value="F:DNA-binding transcription factor activity, RNA polymerase II-specific"/>
    <property type="evidence" value="ECO:0007669"/>
    <property type="project" value="InterPro"/>
</dbReference>
<evidence type="ECO:0000313" key="4">
    <source>
        <dbReference type="Proteomes" id="UP000245910"/>
    </source>
</evidence>
<feature type="compositionally biased region" description="Polar residues" evidence="2">
    <location>
        <begin position="178"/>
        <end position="198"/>
    </location>
</feature>
<keyword evidence="1" id="KW-0539">Nucleus</keyword>
<dbReference type="CDD" id="cd00067">
    <property type="entry name" value="GAL4"/>
    <property type="match status" value="1"/>
</dbReference>
<sequence length="459" mass="49297">MAVAISPSDCSNPYLFGVANSWETSSSGPLSMVDVMSYHYPPLHSNDNEMGMPPPPSFIPSYTIPSQQLSSLPTVDQQASLLSQQHGIEMKGVHSAPNSVSLLATEADEQQQQNGSVGEKKRNKLGYHRHCRRRKIRCIASPNDTQGRCINCIRLKKECSFFPVDQGSIDDSRGRQGSKASTGAKGNSTTSSPATSISKPVEQSKKAKPSFVPSAKRPLPITVPTTGDATGAMGFQPQTIASLPSPSSKTPVETSNQTSASWMITAPDQSPSTSSELSAPWQTYASGSPMSTQFSPFTSVAQSPSGWPPGTSESIPQGNVDTAWGHFAPPARSMSYGGEPLNNNHPSQYSLMAPGRQFERRSSALSDAYTTSMNGVVPGFDGSNVNTPIPFPPGAVPPANYTTWDQTNAYTDYTYMKGHEAYGHDWSQANRGQDHGLQLPNDGQQVMNNAPLMNLYQSQ</sequence>
<organism evidence="3 4">
    <name type="scientific">Fusarium venenatum</name>
    <dbReference type="NCBI Taxonomy" id="56646"/>
    <lineage>
        <taxon>Eukaryota</taxon>
        <taxon>Fungi</taxon>
        <taxon>Dikarya</taxon>
        <taxon>Ascomycota</taxon>
        <taxon>Pezizomycotina</taxon>
        <taxon>Sordariomycetes</taxon>
        <taxon>Hypocreomycetidae</taxon>
        <taxon>Hypocreales</taxon>
        <taxon>Nectriaceae</taxon>
        <taxon>Fusarium</taxon>
    </lineage>
</organism>